<evidence type="ECO:0000313" key="7">
    <source>
        <dbReference type="Proteomes" id="UP000278440"/>
    </source>
</evidence>
<evidence type="ECO:0000256" key="2">
    <source>
        <dbReference type="ARBA" id="ARBA00023235"/>
    </source>
</evidence>
<evidence type="ECO:0000256" key="4">
    <source>
        <dbReference type="PIRSR" id="PIRSR613078-2"/>
    </source>
</evidence>
<feature type="binding site" evidence="4">
    <location>
        <begin position="18"/>
        <end position="25"/>
    </location>
    <ligand>
        <name>substrate</name>
    </ligand>
</feature>
<keyword evidence="7" id="KW-1185">Reference proteome</keyword>
<dbReference type="GO" id="GO:0016791">
    <property type="term" value="F:phosphatase activity"/>
    <property type="evidence" value="ECO:0007669"/>
    <property type="project" value="TreeGrafter"/>
</dbReference>
<dbReference type="Proteomes" id="UP000278440">
    <property type="component" value="Unassembled WGS sequence"/>
</dbReference>
<keyword evidence="1" id="KW-0324">Glycolysis</keyword>
<gene>
    <name evidence="6" type="ORF">DFJ68_0247</name>
</gene>
<dbReference type="GO" id="GO:0005737">
    <property type="term" value="C:cytoplasm"/>
    <property type="evidence" value="ECO:0007669"/>
    <property type="project" value="TreeGrafter"/>
</dbReference>
<accession>A0A495XUT8</accession>
<comment type="caution">
    <text evidence="6">The sequence shown here is derived from an EMBL/GenBank/DDBJ whole genome shotgun (WGS) entry which is preliminary data.</text>
</comment>
<dbReference type="PANTHER" id="PTHR48100">
    <property type="entry name" value="BROAD-SPECIFICITY PHOSPHATASE YOR283W-RELATED"/>
    <property type="match status" value="1"/>
</dbReference>
<organism evidence="6 7">
    <name type="scientific">Terracoccus luteus</name>
    <dbReference type="NCBI Taxonomy" id="53356"/>
    <lineage>
        <taxon>Bacteria</taxon>
        <taxon>Bacillati</taxon>
        <taxon>Actinomycetota</taxon>
        <taxon>Actinomycetes</taxon>
        <taxon>Micrococcales</taxon>
        <taxon>Intrasporangiaceae</taxon>
        <taxon>Terracoccus</taxon>
    </lineage>
</organism>
<evidence type="ECO:0000256" key="1">
    <source>
        <dbReference type="ARBA" id="ARBA00023152"/>
    </source>
</evidence>
<dbReference type="PROSITE" id="PS00175">
    <property type="entry name" value="PG_MUTASE"/>
    <property type="match status" value="1"/>
</dbReference>
<evidence type="ECO:0000256" key="3">
    <source>
        <dbReference type="PIRSR" id="PIRSR613078-1"/>
    </source>
</evidence>
<dbReference type="InterPro" id="IPR013078">
    <property type="entry name" value="His_Pase_superF_clade-1"/>
</dbReference>
<feature type="region of interest" description="Disordered" evidence="5">
    <location>
        <begin position="34"/>
        <end position="53"/>
    </location>
</feature>
<proteinExistence type="predicted"/>
<feature type="active site" description="Proton donor/acceptor" evidence="3">
    <location>
        <position position="111"/>
    </location>
</feature>
<dbReference type="AlphaFoldDB" id="A0A495XUT8"/>
<dbReference type="InterPro" id="IPR001345">
    <property type="entry name" value="PG/BPGM_mutase_AS"/>
</dbReference>
<dbReference type="RefSeq" id="WP_121030365.1">
    <property type="nucleotide sequence ID" value="NZ_RBXT01000001.1"/>
</dbReference>
<dbReference type="OrthoDB" id="5449373at2"/>
<dbReference type="SMART" id="SM00855">
    <property type="entry name" value="PGAM"/>
    <property type="match status" value="1"/>
</dbReference>
<protein>
    <submittedName>
        <fullName evidence="6">Broad specificity phosphatase PhoE</fullName>
    </submittedName>
</protein>
<feature type="active site" description="Tele-phosphohistidine intermediate" evidence="3">
    <location>
        <position position="19"/>
    </location>
</feature>
<dbReference type="Gene3D" id="3.40.50.1240">
    <property type="entry name" value="Phosphoglycerate mutase-like"/>
    <property type="match status" value="1"/>
</dbReference>
<keyword evidence="2" id="KW-0413">Isomerase</keyword>
<dbReference type="InterPro" id="IPR050275">
    <property type="entry name" value="PGM_Phosphatase"/>
</dbReference>
<dbReference type="EMBL" id="RBXT01000001">
    <property type="protein sequence ID" value="RKT76845.1"/>
    <property type="molecule type" value="Genomic_DNA"/>
</dbReference>
<evidence type="ECO:0000313" key="6">
    <source>
        <dbReference type="EMBL" id="RKT76845.1"/>
    </source>
</evidence>
<feature type="binding site" evidence="4">
    <location>
        <position position="84"/>
    </location>
    <ligand>
        <name>substrate</name>
    </ligand>
</feature>
<reference evidence="6 7" key="1">
    <citation type="submission" date="2018-10" db="EMBL/GenBank/DDBJ databases">
        <title>Sequencing the genomes of 1000 actinobacteria strains.</title>
        <authorList>
            <person name="Klenk H.-P."/>
        </authorList>
    </citation>
    <scope>NUCLEOTIDE SEQUENCE [LARGE SCALE GENOMIC DNA]</scope>
    <source>
        <strain evidence="6 7">DSM 44267</strain>
    </source>
</reference>
<dbReference type="CDD" id="cd07067">
    <property type="entry name" value="HP_PGM_like"/>
    <property type="match status" value="1"/>
</dbReference>
<dbReference type="SUPFAM" id="SSF53254">
    <property type="entry name" value="Phosphoglycerate mutase-like"/>
    <property type="match status" value="1"/>
</dbReference>
<sequence>MNEGWTTRHVPARLVVVRHGQSLGNLADAAAREGGSGRLELTTRDADTPLSDTGREQAQALKRAVARRGAGERPGLVLTSPYVRAADTATIALSGLADGTPVVARDERLRERDLGAFDGLTGDGIRAAHPEEAERRAFTGKLYYRPPGGESWTDVALRVRQLVADLAHTEHECVWVFTHQAVILAFRLVLEGLTEEEVLRIDREEPLPNTSVTTYERDDAGRLRLSTFADVSHLEQEEAPTTREEPAHEPVDRLVDEGTS</sequence>
<evidence type="ECO:0000256" key="5">
    <source>
        <dbReference type="SAM" id="MobiDB-lite"/>
    </source>
</evidence>
<dbReference type="Pfam" id="PF00300">
    <property type="entry name" value="His_Phos_1"/>
    <property type="match status" value="1"/>
</dbReference>
<feature type="region of interest" description="Disordered" evidence="5">
    <location>
        <begin position="231"/>
        <end position="260"/>
    </location>
</feature>
<dbReference type="InterPro" id="IPR029033">
    <property type="entry name" value="His_PPase_superfam"/>
</dbReference>
<name>A0A495XUT8_9MICO</name>
<dbReference type="PANTHER" id="PTHR48100:SF1">
    <property type="entry name" value="HISTIDINE PHOSPHATASE FAMILY PROTEIN-RELATED"/>
    <property type="match status" value="1"/>
</dbReference>
<feature type="compositionally biased region" description="Basic and acidic residues" evidence="5">
    <location>
        <begin position="232"/>
        <end position="260"/>
    </location>
</feature>